<comment type="caution">
    <text evidence="7">The sequence shown here is derived from an EMBL/GenBank/DDBJ whole genome shotgun (WGS) entry which is preliminary data.</text>
</comment>
<evidence type="ECO:0000256" key="1">
    <source>
        <dbReference type="ARBA" id="ARBA00009018"/>
    </source>
</evidence>
<evidence type="ECO:0000313" key="8">
    <source>
        <dbReference type="Proteomes" id="UP001201985"/>
    </source>
</evidence>
<keyword evidence="3 5" id="KW-0067">ATP-binding</keyword>
<sequence length="194" mass="21084">MKILGLTGGIGMGKSTAAGTFRRLGVPVFDADAAVHALQACGGRAVAPIRAAFPGTIRDGAVDREALRRAVLGDPPALKRLEGIVHPLVRAEERRFLARCRRRGARLAVLDVPLLFETGGEQRCDAVVVVSAPAAVQRARVLARGGMTPERLSAILSRQMPDSEKRRRADFVIRTGLSRGHARRAIRRLLQRFR</sequence>
<dbReference type="HAMAP" id="MF_00376">
    <property type="entry name" value="Dephospho_CoA_kinase"/>
    <property type="match status" value="1"/>
</dbReference>
<keyword evidence="4 5" id="KW-0173">Coenzyme A biosynthesis</keyword>
<protein>
    <recommendedName>
        <fullName evidence="5 6">Dephospho-CoA kinase</fullName>
        <ecNumber evidence="5 6">2.7.1.24</ecNumber>
    </recommendedName>
    <alternativeName>
        <fullName evidence="5">Dephosphocoenzyme A kinase</fullName>
    </alternativeName>
</protein>
<evidence type="ECO:0000256" key="6">
    <source>
        <dbReference type="NCBIfam" id="TIGR00152"/>
    </source>
</evidence>
<dbReference type="EC" id="2.7.1.24" evidence="5 6"/>
<dbReference type="InterPro" id="IPR001977">
    <property type="entry name" value="Depp_CoAkinase"/>
</dbReference>
<dbReference type="Proteomes" id="UP001201985">
    <property type="component" value="Unassembled WGS sequence"/>
</dbReference>
<keyword evidence="5 7" id="KW-0418">Kinase</keyword>
<evidence type="ECO:0000256" key="3">
    <source>
        <dbReference type="ARBA" id="ARBA00022840"/>
    </source>
</evidence>
<dbReference type="Pfam" id="PF01121">
    <property type="entry name" value="CoaE"/>
    <property type="match status" value="1"/>
</dbReference>
<evidence type="ECO:0000256" key="5">
    <source>
        <dbReference type="HAMAP-Rule" id="MF_00376"/>
    </source>
</evidence>
<keyword evidence="5 7" id="KW-0808">Transferase</keyword>
<comment type="subcellular location">
    <subcellularLocation>
        <location evidence="5">Cytoplasm</location>
    </subcellularLocation>
</comment>
<comment type="catalytic activity">
    <reaction evidence="5">
        <text>3'-dephospho-CoA + ATP = ADP + CoA + H(+)</text>
        <dbReference type="Rhea" id="RHEA:18245"/>
        <dbReference type="ChEBI" id="CHEBI:15378"/>
        <dbReference type="ChEBI" id="CHEBI:30616"/>
        <dbReference type="ChEBI" id="CHEBI:57287"/>
        <dbReference type="ChEBI" id="CHEBI:57328"/>
        <dbReference type="ChEBI" id="CHEBI:456216"/>
        <dbReference type="EC" id="2.7.1.24"/>
    </reaction>
</comment>
<feature type="binding site" evidence="5">
    <location>
        <begin position="11"/>
        <end position="16"/>
    </location>
    <ligand>
        <name>ATP</name>
        <dbReference type="ChEBI" id="CHEBI:30616"/>
    </ligand>
</feature>
<dbReference type="SUPFAM" id="SSF52540">
    <property type="entry name" value="P-loop containing nucleoside triphosphate hydrolases"/>
    <property type="match status" value="1"/>
</dbReference>
<dbReference type="EMBL" id="JALBUU010000004">
    <property type="protein sequence ID" value="MCI0752835.1"/>
    <property type="molecule type" value="Genomic_DNA"/>
</dbReference>
<comment type="function">
    <text evidence="5">Catalyzes the phosphorylation of the 3'-hydroxyl group of dephosphocoenzyme A to form coenzyme A.</text>
</comment>
<dbReference type="RefSeq" id="WP_120008152.1">
    <property type="nucleotide sequence ID" value="NZ_JALBUU010000004.1"/>
</dbReference>
<keyword evidence="2 5" id="KW-0547">Nucleotide-binding</keyword>
<dbReference type="PANTHER" id="PTHR10695:SF46">
    <property type="entry name" value="BIFUNCTIONAL COENZYME A SYNTHASE-RELATED"/>
    <property type="match status" value="1"/>
</dbReference>
<dbReference type="PANTHER" id="PTHR10695">
    <property type="entry name" value="DEPHOSPHO-COA KINASE-RELATED"/>
    <property type="match status" value="1"/>
</dbReference>
<dbReference type="InterPro" id="IPR027417">
    <property type="entry name" value="P-loop_NTPase"/>
</dbReference>
<dbReference type="PROSITE" id="PS51219">
    <property type="entry name" value="DPCK"/>
    <property type="match status" value="1"/>
</dbReference>
<evidence type="ECO:0000256" key="4">
    <source>
        <dbReference type="ARBA" id="ARBA00022993"/>
    </source>
</evidence>
<gene>
    <name evidence="5 7" type="primary">coaE</name>
    <name evidence="7" type="ORF">MON41_03545</name>
</gene>
<dbReference type="CDD" id="cd02022">
    <property type="entry name" value="DPCK"/>
    <property type="match status" value="1"/>
</dbReference>
<dbReference type="Gene3D" id="3.40.50.300">
    <property type="entry name" value="P-loop containing nucleotide triphosphate hydrolases"/>
    <property type="match status" value="1"/>
</dbReference>
<dbReference type="NCBIfam" id="TIGR00152">
    <property type="entry name" value="dephospho-CoA kinase"/>
    <property type="match status" value="1"/>
</dbReference>
<comment type="similarity">
    <text evidence="1 5">Belongs to the CoaE family.</text>
</comment>
<comment type="pathway">
    <text evidence="5">Cofactor biosynthesis; coenzyme A biosynthesis; CoA from (R)-pantothenate: step 5/5.</text>
</comment>
<reference evidence="7 8" key="1">
    <citation type="submission" date="2022-03" db="EMBL/GenBank/DDBJ databases">
        <title>Complete genome analysis of Roseomonas KG 17.1 : a prolific producer of plant growth promoters.</title>
        <authorList>
            <person name="Saadouli I."/>
            <person name="Najjari A."/>
            <person name="Mosbah A."/>
            <person name="Ouzari H.I."/>
        </authorList>
    </citation>
    <scope>NUCLEOTIDE SEQUENCE [LARGE SCALE GENOMIC DNA]</scope>
    <source>
        <strain evidence="7 8">KG17-1</strain>
    </source>
</reference>
<name>A0ABS9W1U2_9PROT</name>
<organism evidence="7 8">
    <name type="scientific">Teichococcus vastitatis</name>
    <dbReference type="NCBI Taxonomy" id="2307076"/>
    <lineage>
        <taxon>Bacteria</taxon>
        <taxon>Pseudomonadati</taxon>
        <taxon>Pseudomonadota</taxon>
        <taxon>Alphaproteobacteria</taxon>
        <taxon>Acetobacterales</taxon>
        <taxon>Roseomonadaceae</taxon>
        <taxon>Roseomonas</taxon>
    </lineage>
</organism>
<evidence type="ECO:0000313" key="7">
    <source>
        <dbReference type="EMBL" id="MCI0752835.1"/>
    </source>
</evidence>
<keyword evidence="5" id="KW-0963">Cytoplasm</keyword>
<dbReference type="GO" id="GO:0004140">
    <property type="term" value="F:dephospho-CoA kinase activity"/>
    <property type="evidence" value="ECO:0007669"/>
    <property type="project" value="UniProtKB-EC"/>
</dbReference>
<proteinExistence type="inferred from homology"/>
<keyword evidence="8" id="KW-1185">Reference proteome</keyword>
<accession>A0ABS9W1U2</accession>
<evidence type="ECO:0000256" key="2">
    <source>
        <dbReference type="ARBA" id="ARBA00022741"/>
    </source>
</evidence>